<name>A0A7W7KDB7_9SPHN</name>
<organism evidence="1 2">
    <name type="scientific">Novosphingobium chloroacetimidivorans</name>
    <dbReference type="NCBI Taxonomy" id="1428314"/>
    <lineage>
        <taxon>Bacteria</taxon>
        <taxon>Pseudomonadati</taxon>
        <taxon>Pseudomonadota</taxon>
        <taxon>Alphaproteobacteria</taxon>
        <taxon>Sphingomonadales</taxon>
        <taxon>Sphingomonadaceae</taxon>
        <taxon>Novosphingobium</taxon>
    </lineage>
</organism>
<reference evidence="1 2" key="1">
    <citation type="submission" date="2020-08" db="EMBL/GenBank/DDBJ databases">
        <title>Functional genomics of gut bacteria from endangered species of beetles.</title>
        <authorList>
            <person name="Carlos-Shanley C."/>
        </authorList>
    </citation>
    <scope>NUCLEOTIDE SEQUENCE [LARGE SCALE GENOMIC DNA]</scope>
    <source>
        <strain evidence="1 2">S00245</strain>
    </source>
</reference>
<dbReference type="Pfam" id="PF11136">
    <property type="entry name" value="DUF2889"/>
    <property type="match status" value="1"/>
</dbReference>
<accession>A0A7W7KDB7</accession>
<keyword evidence="2" id="KW-1185">Reference proteome</keyword>
<comment type="caution">
    <text evidence="1">The sequence shown here is derived from an EMBL/GenBank/DDBJ whole genome shotgun (WGS) entry which is preliminary data.</text>
</comment>
<evidence type="ECO:0000313" key="2">
    <source>
        <dbReference type="Proteomes" id="UP000555448"/>
    </source>
</evidence>
<dbReference type="Proteomes" id="UP000555448">
    <property type="component" value="Unassembled WGS sequence"/>
</dbReference>
<sequence>MGVILCDLAADPGENVARLESLDELKHDLATVAPGYRRRIRIVPAPGAVLALLEDDIHAMAVRLRHHGGSVTAVEPLLDRMPWSTCPGAARVLIETFTGLPLAQVGPRLARKANCTHLHDLAVLAATHAHDDAPTLYDIAVSDPVDGRRELTLQRDGSPLLHWTEQDGVLAAPPELAGRTLYNLREAIAGMPAERMEAARLLQWGGIVAHGRTIPLAHQSDATRIPPNCYTFQPERAALAERVGRVIDFSADGLTPGQTFSRELGLAAVD</sequence>
<dbReference type="EMBL" id="JACHLR010000017">
    <property type="protein sequence ID" value="MBB4860143.1"/>
    <property type="molecule type" value="Genomic_DNA"/>
</dbReference>
<dbReference type="AlphaFoldDB" id="A0A7W7KDB7"/>
<dbReference type="RefSeq" id="WP_184248348.1">
    <property type="nucleotide sequence ID" value="NZ_JACHLR010000017.1"/>
</dbReference>
<evidence type="ECO:0008006" key="3">
    <source>
        <dbReference type="Google" id="ProtNLM"/>
    </source>
</evidence>
<protein>
    <recommendedName>
        <fullName evidence="3">DUF2889 domain-containing protein</fullName>
    </recommendedName>
</protein>
<dbReference type="InterPro" id="IPR021312">
    <property type="entry name" value="DUF2889"/>
</dbReference>
<proteinExistence type="predicted"/>
<evidence type="ECO:0000313" key="1">
    <source>
        <dbReference type="EMBL" id="MBB4860143.1"/>
    </source>
</evidence>
<gene>
    <name evidence="1" type="ORF">HNO88_003484</name>
</gene>